<dbReference type="AlphaFoldDB" id="D4DQZ6"/>
<evidence type="ECO:0000313" key="1">
    <source>
        <dbReference type="EMBL" id="EFE49744.1"/>
    </source>
</evidence>
<sequence>MGVECETVHGISPAGLKRPMIQTGRVNFCQQAFQTACFDVSFFAISAQAGIEAYPYGNLPRKKFPTFHILDSRLRGNDGIQSIAASKMKQAGYDGTTAVENQYRLQFFRFSDGLLRL</sequence>
<accession>D4DQZ6</accession>
<proteinExistence type="predicted"/>
<gene>
    <name evidence="1" type="ORF">NEIELOOT_01489</name>
</gene>
<dbReference type="Proteomes" id="UP000005536">
    <property type="component" value="Unassembled WGS sequence"/>
</dbReference>
<protein>
    <submittedName>
        <fullName evidence="1">Uncharacterized protein</fullName>
    </submittedName>
</protein>
<name>D4DQZ6_NEIEG</name>
<comment type="caution">
    <text evidence="1">The sequence shown here is derived from an EMBL/GenBank/DDBJ whole genome shotgun (WGS) entry which is preliminary data.</text>
</comment>
<dbReference type="RefSeq" id="WP_003772151.1">
    <property type="nucleotide sequence ID" value="NZ_CP007726.1"/>
</dbReference>
<dbReference type="EMBL" id="ADBF01000042">
    <property type="protein sequence ID" value="EFE49744.1"/>
    <property type="molecule type" value="Genomic_DNA"/>
</dbReference>
<organism evidence="1 2">
    <name type="scientific">Neisseria elongata subsp. glycolytica ATCC 29315</name>
    <dbReference type="NCBI Taxonomy" id="546263"/>
    <lineage>
        <taxon>Bacteria</taxon>
        <taxon>Pseudomonadati</taxon>
        <taxon>Pseudomonadota</taxon>
        <taxon>Betaproteobacteria</taxon>
        <taxon>Neisseriales</taxon>
        <taxon>Neisseriaceae</taxon>
        <taxon>Neisseria</taxon>
    </lineage>
</organism>
<evidence type="ECO:0000313" key="2">
    <source>
        <dbReference type="Proteomes" id="UP000005536"/>
    </source>
</evidence>
<reference evidence="1 2" key="1">
    <citation type="submission" date="2010-02" db="EMBL/GenBank/DDBJ databases">
        <authorList>
            <person name="Weinstock G."/>
            <person name="Sodergren E."/>
            <person name="Clifton S."/>
            <person name="Fulton L."/>
            <person name="Fulton B."/>
            <person name="Courtney L."/>
            <person name="Fronick C."/>
            <person name="Harrison M."/>
            <person name="Strong C."/>
            <person name="Farmer C."/>
            <person name="Delahaunty K."/>
            <person name="Markovic C."/>
            <person name="Hall O."/>
            <person name="Minx P."/>
            <person name="Tomlinson C."/>
            <person name="Mitreva M."/>
            <person name="Nelson J."/>
            <person name="Hou S."/>
            <person name="Wollam A."/>
            <person name="Pepin K.H."/>
            <person name="Johnson M."/>
            <person name="Bhonagiri V."/>
            <person name="Zhang X."/>
            <person name="Suruliraj S."/>
            <person name="Warren W."/>
            <person name="Chinwalla A."/>
            <person name="Mardis E.R."/>
            <person name="Wilson R.K."/>
        </authorList>
    </citation>
    <scope>NUCLEOTIDE SEQUENCE [LARGE SCALE GENOMIC DNA]</scope>
    <source>
        <strain evidence="1 2">ATCC 29315</strain>
    </source>
</reference>